<keyword evidence="7" id="KW-1185">Reference proteome</keyword>
<keyword evidence="5" id="KW-0479">Metal-binding</keyword>
<dbReference type="InParanoid" id="S8E9U1"/>
<dbReference type="HOGENOM" id="CLU_020352_1_0_1"/>
<keyword evidence="3 5" id="KW-0418">Kinase</keyword>
<dbReference type="STRING" id="743788.S8E9U1"/>
<dbReference type="GO" id="GO:0000287">
    <property type="term" value="F:magnesium ion binding"/>
    <property type="evidence" value="ECO:0007669"/>
    <property type="project" value="UniProtKB-UniRule"/>
</dbReference>
<keyword evidence="4 5" id="KW-0067">ATP-binding</keyword>
<evidence type="ECO:0000256" key="3">
    <source>
        <dbReference type="ARBA" id="ARBA00022777"/>
    </source>
</evidence>
<comment type="cofactor">
    <cofactor evidence="5">
        <name>Mg(2+)</name>
        <dbReference type="ChEBI" id="CHEBI:18420"/>
    </cofactor>
</comment>
<dbReference type="GO" id="GO:0005524">
    <property type="term" value="F:ATP binding"/>
    <property type="evidence" value="ECO:0007669"/>
    <property type="project" value="UniProtKB-KW"/>
</dbReference>
<dbReference type="InterPro" id="IPR023865">
    <property type="entry name" value="Aliphatic_acid_kinase_CS"/>
</dbReference>
<keyword evidence="1 5" id="KW-0808">Transferase</keyword>
<dbReference type="GO" id="GO:0006085">
    <property type="term" value="P:acetyl-CoA biosynthetic process"/>
    <property type="evidence" value="ECO:0007669"/>
    <property type="project" value="UniProtKB-UniRule"/>
</dbReference>
<reference evidence="6 7" key="1">
    <citation type="journal article" date="2012" name="Science">
        <title>The Paleozoic origin of enzymatic lignin decomposition reconstructed from 31 fungal genomes.</title>
        <authorList>
            <person name="Floudas D."/>
            <person name="Binder M."/>
            <person name="Riley R."/>
            <person name="Barry K."/>
            <person name="Blanchette R.A."/>
            <person name="Henrissat B."/>
            <person name="Martinez A.T."/>
            <person name="Otillar R."/>
            <person name="Spatafora J.W."/>
            <person name="Yadav J.S."/>
            <person name="Aerts A."/>
            <person name="Benoit I."/>
            <person name="Boyd A."/>
            <person name="Carlson A."/>
            <person name="Copeland A."/>
            <person name="Coutinho P.M."/>
            <person name="de Vries R.P."/>
            <person name="Ferreira P."/>
            <person name="Findley K."/>
            <person name="Foster B."/>
            <person name="Gaskell J."/>
            <person name="Glotzer D."/>
            <person name="Gorecki P."/>
            <person name="Heitman J."/>
            <person name="Hesse C."/>
            <person name="Hori C."/>
            <person name="Igarashi K."/>
            <person name="Jurgens J.A."/>
            <person name="Kallen N."/>
            <person name="Kersten P."/>
            <person name="Kohler A."/>
            <person name="Kuees U."/>
            <person name="Kumar T.K.A."/>
            <person name="Kuo A."/>
            <person name="LaButti K."/>
            <person name="Larrondo L.F."/>
            <person name="Lindquist E."/>
            <person name="Ling A."/>
            <person name="Lombard V."/>
            <person name="Lucas S."/>
            <person name="Lundell T."/>
            <person name="Martin R."/>
            <person name="McLaughlin D.J."/>
            <person name="Morgenstern I."/>
            <person name="Morin E."/>
            <person name="Murat C."/>
            <person name="Nagy L.G."/>
            <person name="Nolan M."/>
            <person name="Ohm R.A."/>
            <person name="Patyshakuliyeva A."/>
            <person name="Rokas A."/>
            <person name="Ruiz-Duenas F.J."/>
            <person name="Sabat G."/>
            <person name="Salamov A."/>
            <person name="Samejima M."/>
            <person name="Schmutz J."/>
            <person name="Slot J.C."/>
            <person name="St John F."/>
            <person name="Stenlid J."/>
            <person name="Sun H."/>
            <person name="Sun S."/>
            <person name="Syed K."/>
            <person name="Tsang A."/>
            <person name="Wiebenga A."/>
            <person name="Young D."/>
            <person name="Pisabarro A."/>
            <person name="Eastwood D.C."/>
            <person name="Martin F."/>
            <person name="Cullen D."/>
            <person name="Grigoriev I.V."/>
            <person name="Hibbett D.S."/>
        </authorList>
    </citation>
    <scope>NUCLEOTIDE SEQUENCE</scope>
    <source>
        <strain evidence="7">FP-58527</strain>
    </source>
</reference>
<dbReference type="PROSITE" id="PS01076">
    <property type="entry name" value="ACETATE_KINASE_2"/>
    <property type="match status" value="1"/>
</dbReference>
<dbReference type="PANTHER" id="PTHR21060:SF15">
    <property type="entry name" value="ACETATE KINASE-RELATED"/>
    <property type="match status" value="1"/>
</dbReference>
<feature type="binding site" evidence="5">
    <location>
        <position position="23"/>
    </location>
    <ligand>
        <name>ATP</name>
        <dbReference type="ChEBI" id="CHEBI:30616"/>
    </ligand>
</feature>
<feature type="binding site" evidence="5">
    <location>
        <begin position="228"/>
        <end position="232"/>
    </location>
    <ligand>
        <name>ATP</name>
        <dbReference type="ChEBI" id="CHEBI:30616"/>
    </ligand>
</feature>
<dbReference type="GO" id="GO:0006083">
    <property type="term" value="P:acetate metabolic process"/>
    <property type="evidence" value="ECO:0007669"/>
    <property type="project" value="TreeGrafter"/>
</dbReference>
<keyword evidence="5" id="KW-0460">Magnesium</keyword>
<protein>
    <recommendedName>
        <fullName evidence="5">Probable acetate kinase</fullName>
        <ecNumber evidence="5">2.7.2.1</ecNumber>
    </recommendedName>
    <alternativeName>
        <fullName evidence="5">Acetokinase</fullName>
    </alternativeName>
</protein>
<gene>
    <name evidence="6" type="ORF">FOMPIDRAFT_40371</name>
</gene>
<comment type="similarity">
    <text evidence="5">Belongs to the acetokinase family.</text>
</comment>
<dbReference type="GO" id="GO:0008776">
    <property type="term" value="F:acetate kinase activity"/>
    <property type="evidence" value="ECO:0007669"/>
    <property type="project" value="UniProtKB-UniRule"/>
</dbReference>
<dbReference type="SUPFAM" id="SSF53067">
    <property type="entry name" value="Actin-like ATPase domain"/>
    <property type="match status" value="2"/>
</dbReference>
<dbReference type="Pfam" id="PF00871">
    <property type="entry name" value="Acetate_kinase"/>
    <property type="match status" value="1"/>
</dbReference>
<name>S8E9U1_FOMSC</name>
<dbReference type="PRINTS" id="PR00471">
    <property type="entry name" value="ACETATEKNASE"/>
</dbReference>
<accession>S8E9U1</accession>
<dbReference type="UniPathway" id="UPA00340">
    <property type="reaction ID" value="UER00458"/>
</dbReference>
<dbReference type="PROSITE" id="PS01075">
    <property type="entry name" value="ACETATE_KINASE_1"/>
    <property type="match status" value="1"/>
</dbReference>
<feature type="site" description="Transition state stabilizer" evidence="5">
    <location>
        <position position="261"/>
    </location>
</feature>
<dbReference type="HAMAP" id="MF_00020">
    <property type="entry name" value="Acetate_kinase"/>
    <property type="match status" value="1"/>
</dbReference>
<feature type="binding site" evidence="5">
    <location>
        <position position="112"/>
    </location>
    <ligand>
        <name>substrate</name>
    </ligand>
</feature>
<dbReference type="InterPro" id="IPR043129">
    <property type="entry name" value="ATPase_NBD"/>
</dbReference>
<dbReference type="PANTHER" id="PTHR21060">
    <property type="entry name" value="ACETATE KINASE"/>
    <property type="match status" value="1"/>
</dbReference>
<evidence type="ECO:0000256" key="4">
    <source>
        <dbReference type="ARBA" id="ARBA00022840"/>
    </source>
</evidence>
<dbReference type="eggNOG" id="ENOG502QSJJ">
    <property type="taxonomic scope" value="Eukaryota"/>
</dbReference>
<comment type="pathway">
    <text evidence="5">Metabolic intermediate biosynthesis; acetyl-CoA biosynthesis; acetyl-CoA from acetate: step 1/2.</text>
</comment>
<feature type="site" description="Transition state stabilizer" evidence="5">
    <location>
        <position position="200"/>
    </location>
</feature>
<feature type="binding site" evidence="5">
    <location>
        <position position="16"/>
    </location>
    <ligand>
        <name>Mg(2+)</name>
        <dbReference type="ChEBI" id="CHEBI:18420"/>
    </ligand>
</feature>
<evidence type="ECO:0000313" key="6">
    <source>
        <dbReference type="EMBL" id="EPT01732.1"/>
    </source>
</evidence>
<keyword evidence="2 5" id="KW-0547">Nucleotide-binding</keyword>
<dbReference type="EC" id="2.7.2.1" evidence="5"/>
<feature type="binding site" evidence="5">
    <location>
        <position position="432"/>
    </location>
    <ligand>
        <name>Mg(2+)</name>
        <dbReference type="ChEBI" id="CHEBI:18420"/>
    </ligand>
</feature>
<dbReference type="PIRSF" id="PIRSF000722">
    <property type="entry name" value="Acetate_prop_kin"/>
    <property type="match status" value="1"/>
</dbReference>
<dbReference type="InterPro" id="IPR000890">
    <property type="entry name" value="Aliphatic_acid_kin_short-chain"/>
</dbReference>
<organism evidence="6 7">
    <name type="scientific">Fomitopsis schrenkii</name>
    <name type="common">Brown rot fungus</name>
    <dbReference type="NCBI Taxonomy" id="2126942"/>
    <lineage>
        <taxon>Eukaryota</taxon>
        <taxon>Fungi</taxon>
        <taxon>Dikarya</taxon>
        <taxon>Basidiomycota</taxon>
        <taxon>Agaricomycotina</taxon>
        <taxon>Agaricomycetes</taxon>
        <taxon>Polyporales</taxon>
        <taxon>Fomitopsis</taxon>
    </lineage>
</organism>
<dbReference type="OrthoDB" id="67445at2759"/>
<feature type="active site" description="Proton donor/acceptor" evidence="5">
    <location>
        <position position="168"/>
    </location>
</feature>
<comment type="caution">
    <text evidence="5">Lacks conserved residue(s) required for the propagation of feature annotation.</text>
</comment>
<dbReference type="Gene3D" id="3.30.420.40">
    <property type="match status" value="2"/>
</dbReference>
<evidence type="ECO:0000256" key="5">
    <source>
        <dbReference type="HAMAP-Rule" id="MF_03131"/>
    </source>
</evidence>
<evidence type="ECO:0000256" key="2">
    <source>
        <dbReference type="ARBA" id="ARBA00022741"/>
    </source>
</evidence>
<sequence length="448" mass="48901">MPEHRVPKDGLILAVNAGSSSLKISLFRRTNTRAAQSSLDVVELLVMSSITGISSPPASFSFQLASHKQGREAKKQSLDGIEDHTSAFYYFLDHLQNESKIRRESIVHVCHRVVHGGDFYEPVIIDSESFRHIEDLSDLAPLHNGAALSVMKSAIESLPKASSIAYFDTSFHRSIPLHVASYAIDPKVAHQRGLKKYGFHGLSYAYILGAVSHYLQKDKTSLNLIVMHLGSGASICAIRSGQSLDTSMGLTPVSGLPGATRSGLVDPSLIFHYTNRAGRITHDPSQAVDVRVTQAEAILNTESGWKALTGTSDFGEIVQKMKEHGAARGSDVADWQGDAKWRLAFDLFVDRIVSFMGSYYVRLGGKVDALVFSGGIGEKSAELREAVVRHAECIGFKLDEEANAEASQQECAVVSIGKRTDAGCVLVCRTDEQLEMAQECAMTEKFWL</sequence>
<proteinExistence type="inferred from homology"/>
<evidence type="ECO:0000313" key="7">
    <source>
        <dbReference type="Proteomes" id="UP000015241"/>
    </source>
</evidence>
<dbReference type="NCBIfam" id="TIGR00016">
    <property type="entry name" value="ackA"/>
    <property type="match status" value="1"/>
</dbReference>
<dbReference type="Proteomes" id="UP000015241">
    <property type="component" value="Unassembled WGS sequence"/>
</dbReference>
<evidence type="ECO:0000256" key="1">
    <source>
        <dbReference type="ARBA" id="ARBA00022679"/>
    </source>
</evidence>
<dbReference type="EMBL" id="KE504140">
    <property type="protein sequence ID" value="EPT01732.1"/>
    <property type="molecule type" value="Genomic_DNA"/>
</dbReference>
<dbReference type="AlphaFoldDB" id="S8E9U1"/>
<comment type="catalytic activity">
    <reaction evidence="5">
        <text>acetate + ATP = acetyl phosphate + ADP</text>
        <dbReference type="Rhea" id="RHEA:11352"/>
        <dbReference type="ChEBI" id="CHEBI:22191"/>
        <dbReference type="ChEBI" id="CHEBI:30089"/>
        <dbReference type="ChEBI" id="CHEBI:30616"/>
        <dbReference type="ChEBI" id="CHEBI:456216"/>
        <dbReference type="EC" id="2.7.2.1"/>
    </reaction>
</comment>
<dbReference type="InterPro" id="IPR004372">
    <property type="entry name" value="Ac/propionate_kinase"/>
</dbReference>